<dbReference type="OMA" id="SSEWWRW"/>
<name>G0UC32_TRYVY</name>
<gene>
    <name evidence="1" type="ORF">TVY486_1108640</name>
</gene>
<evidence type="ECO:0000313" key="1">
    <source>
        <dbReference type="EMBL" id="CCC53380.1"/>
    </source>
</evidence>
<accession>G0UC32</accession>
<protein>
    <submittedName>
        <fullName evidence="1">Uncharacterized protein</fullName>
    </submittedName>
</protein>
<dbReference type="EMBL" id="HE573027">
    <property type="protein sequence ID" value="CCC53380.1"/>
    <property type="molecule type" value="Genomic_DNA"/>
</dbReference>
<proteinExistence type="predicted"/>
<organism evidence="1">
    <name type="scientific">Trypanosoma vivax (strain Y486)</name>
    <dbReference type="NCBI Taxonomy" id="1055687"/>
    <lineage>
        <taxon>Eukaryota</taxon>
        <taxon>Discoba</taxon>
        <taxon>Euglenozoa</taxon>
        <taxon>Kinetoplastea</taxon>
        <taxon>Metakinetoplastina</taxon>
        <taxon>Trypanosomatida</taxon>
        <taxon>Trypanosomatidae</taxon>
        <taxon>Trypanosoma</taxon>
        <taxon>Duttonella</taxon>
    </lineage>
</organism>
<dbReference type="AlphaFoldDB" id="G0UC32"/>
<dbReference type="VEuPathDB" id="TriTrypDB:TvY486_1108640"/>
<sequence>MRGAFSKGVIVKYSADTGIGVIRPFLHGATTSDISDISMEAMRLAHCIFFTVESVCSTTCGNTQLAFTSPVCKTTIPVIPLGSTILFTLQPWPFTSYYRSLCSNVQLWAQTVSMCETPCFGSAMQRIHSSEWWRWREERQQLESYLAEDLQDHLNVSDDQLKLLTGIPVDI</sequence>
<reference evidence="1" key="1">
    <citation type="journal article" date="2012" name="Proc. Natl. Acad. Sci. U.S.A.">
        <title>Antigenic diversity is generated by distinct evolutionary mechanisms in African trypanosome species.</title>
        <authorList>
            <person name="Jackson A.P."/>
            <person name="Berry A."/>
            <person name="Aslett M."/>
            <person name="Allison H.C."/>
            <person name="Burton P."/>
            <person name="Vavrova-Anderson J."/>
            <person name="Brown R."/>
            <person name="Browne H."/>
            <person name="Corton N."/>
            <person name="Hauser H."/>
            <person name="Gamble J."/>
            <person name="Gilderthorp R."/>
            <person name="Marcello L."/>
            <person name="McQuillan J."/>
            <person name="Otto T.D."/>
            <person name="Quail M.A."/>
            <person name="Sanders M.J."/>
            <person name="van Tonder A."/>
            <person name="Ginger M.L."/>
            <person name="Field M.C."/>
            <person name="Barry J.D."/>
            <person name="Hertz-Fowler C."/>
            <person name="Berriman M."/>
        </authorList>
    </citation>
    <scope>NUCLEOTIDE SEQUENCE</scope>
    <source>
        <strain evidence="1">Y486</strain>
    </source>
</reference>